<comment type="caution">
    <text evidence="2">The sequence shown here is derived from an EMBL/GenBank/DDBJ whole genome shotgun (WGS) entry which is preliminary data.</text>
</comment>
<evidence type="ECO:0000256" key="1">
    <source>
        <dbReference type="SAM" id="MobiDB-lite"/>
    </source>
</evidence>
<protein>
    <submittedName>
        <fullName evidence="2">Uncharacterized protein</fullName>
    </submittedName>
</protein>
<keyword evidence="3" id="KW-1185">Reference proteome</keyword>
<dbReference type="Proteomes" id="UP001367508">
    <property type="component" value="Unassembled WGS sequence"/>
</dbReference>
<evidence type="ECO:0000313" key="3">
    <source>
        <dbReference type="Proteomes" id="UP001367508"/>
    </source>
</evidence>
<feature type="compositionally biased region" description="Polar residues" evidence="1">
    <location>
        <begin position="61"/>
        <end position="73"/>
    </location>
</feature>
<accession>A0AAN9KCT5</accession>
<reference evidence="2 3" key="1">
    <citation type="submission" date="2024-01" db="EMBL/GenBank/DDBJ databases">
        <title>The genomes of 5 underutilized Papilionoideae crops provide insights into root nodulation and disease resistanc.</title>
        <authorList>
            <person name="Jiang F."/>
        </authorList>
    </citation>
    <scope>NUCLEOTIDE SEQUENCE [LARGE SCALE GENOMIC DNA]</scope>
    <source>
        <strain evidence="2">LVBAO_FW01</strain>
        <tissue evidence="2">Leaves</tissue>
    </source>
</reference>
<name>A0AAN9KCT5_CANGL</name>
<evidence type="ECO:0000313" key="2">
    <source>
        <dbReference type="EMBL" id="KAK7313903.1"/>
    </source>
</evidence>
<dbReference type="AlphaFoldDB" id="A0AAN9KCT5"/>
<sequence length="73" mass="8185">MDVLPQQRLCCFALLRSPPKLQPYLSSKLAPRMAIASSVGRIPKLQQSLFSSCDRRPKPQNPNYPQLSSSDLN</sequence>
<feature type="region of interest" description="Disordered" evidence="1">
    <location>
        <begin position="51"/>
        <end position="73"/>
    </location>
</feature>
<organism evidence="2 3">
    <name type="scientific">Canavalia gladiata</name>
    <name type="common">Sword bean</name>
    <name type="synonym">Dolichos gladiatus</name>
    <dbReference type="NCBI Taxonomy" id="3824"/>
    <lineage>
        <taxon>Eukaryota</taxon>
        <taxon>Viridiplantae</taxon>
        <taxon>Streptophyta</taxon>
        <taxon>Embryophyta</taxon>
        <taxon>Tracheophyta</taxon>
        <taxon>Spermatophyta</taxon>
        <taxon>Magnoliopsida</taxon>
        <taxon>eudicotyledons</taxon>
        <taxon>Gunneridae</taxon>
        <taxon>Pentapetalae</taxon>
        <taxon>rosids</taxon>
        <taxon>fabids</taxon>
        <taxon>Fabales</taxon>
        <taxon>Fabaceae</taxon>
        <taxon>Papilionoideae</taxon>
        <taxon>50 kb inversion clade</taxon>
        <taxon>NPAAA clade</taxon>
        <taxon>indigoferoid/millettioid clade</taxon>
        <taxon>Phaseoleae</taxon>
        <taxon>Canavalia</taxon>
    </lineage>
</organism>
<gene>
    <name evidence="2" type="ORF">VNO77_39108</name>
</gene>
<dbReference type="EMBL" id="JAYMYQ010000009">
    <property type="protein sequence ID" value="KAK7313903.1"/>
    <property type="molecule type" value="Genomic_DNA"/>
</dbReference>
<proteinExistence type="predicted"/>